<dbReference type="InterPro" id="IPR036910">
    <property type="entry name" value="HMG_box_dom_sf"/>
</dbReference>
<feature type="region of interest" description="Disordered" evidence="4">
    <location>
        <begin position="45"/>
        <end position="94"/>
    </location>
</feature>
<organism evidence="6 7">
    <name type="scientific">Hypsizygus marmoreus</name>
    <name type="common">White beech mushroom</name>
    <name type="synonym">Agaricus marmoreus</name>
    <dbReference type="NCBI Taxonomy" id="39966"/>
    <lineage>
        <taxon>Eukaryota</taxon>
        <taxon>Fungi</taxon>
        <taxon>Dikarya</taxon>
        <taxon>Basidiomycota</taxon>
        <taxon>Agaricomycotina</taxon>
        <taxon>Agaricomycetes</taxon>
        <taxon>Agaricomycetidae</taxon>
        <taxon>Agaricales</taxon>
        <taxon>Tricholomatineae</taxon>
        <taxon>Lyophyllaceae</taxon>
        <taxon>Hypsizygus</taxon>
    </lineage>
</organism>
<proteinExistence type="predicted"/>
<protein>
    <submittedName>
        <fullName evidence="6">Non-histone chromosomal protein 6</fullName>
    </submittedName>
</protein>
<dbReference type="EMBL" id="LUEZ02000158">
    <property type="protein sequence ID" value="RDB15522.1"/>
    <property type="molecule type" value="Genomic_DNA"/>
</dbReference>
<dbReference type="PANTHER" id="PTHR46040:SF3">
    <property type="entry name" value="HIGH MOBILITY GROUP PROTEIN 2"/>
    <property type="match status" value="1"/>
</dbReference>
<feature type="compositionally biased region" description="Acidic residues" evidence="4">
    <location>
        <begin position="212"/>
        <end position="222"/>
    </location>
</feature>
<dbReference type="InParanoid" id="A0A369J2A5"/>
<comment type="caution">
    <text evidence="6">The sequence shown here is derived from an EMBL/GenBank/DDBJ whole genome shotgun (WGS) entry which is preliminary data.</text>
</comment>
<dbReference type="SUPFAM" id="SSF47095">
    <property type="entry name" value="HMG-box"/>
    <property type="match status" value="1"/>
</dbReference>
<feature type="region of interest" description="Disordered" evidence="4">
    <location>
        <begin position="143"/>
        <end position="274"/>
    </location>
</feature>
<evidence type="ECO:0000256" key="1">
    <source>
        <dbReference type="ARBA" id="ARBA00023125"/>
    </source>
</evidence>
<feature type="domain" description="HMG box" evidence="5">
    <location>
        <begin position="88"/>
        <end position="156"/>
    </location>
</feature>
<accession>A0A369J2A5</accession>
<feature type="compositionally biased region" description="Basic and acidic residues" evidence="4">
    <location>
        <begin position="223"/>
        <end position="234"/>
    </location>
</feature>
<evidence type="ECO:0000259" key="5">
    <source>
        <dbReference type="PROSITE" id="PS50118"/>
    </source>
</evidence>
<dbReference type="AlphaFoldDB" id="A0A369J2A5"/>
<dbReference type="Gene3D" id="1.10.30.10">
    <property type="entry name" value="High mobility group box domain"/>
    <property type="match status" value="1"/>
</dbReference>
<keyword evidence="7" id="KW-1185">Reference proteome</keyword>
<name>A0A369J2A5_HYPMA</name>
<dbReference type="PANTHER" id="PTHR46040">
    <property type="entry name" value="HIGH MOBILITY GROUP PROTEIN 2"/>
    <property type="match status" value="1"/>
</dbReference>
<dbReference type="Proteomes" id="UP000076154">
    <property type="component" value="Unassembled WGS sequence"/>
</dbReference>
<keyword evidence="1 3" id="KW-0238">DNA-binding</keyword>
<dbReference type="Pfam" id="PF00505">
    <property type="entry name" value="HMG_box"/>
    <property type="match status" value="1"/>
</dbReference>
<evidence type="ECO:0000256" key="4">
    <source>
        <dbReference type="SAM" id="MobiDB-lite"/>
    </source>
</evidence>
<dbReference type="PROSITE" id="PS50118">
    <property type="entry name" value="HMG_BOX_2"/>
    <property type="match status" value="1"/>
</dbReference>
<evidence type="ECO:0000313" key="6">
    <source>
        <dbReference type="EMBL" id="RDB15522.1"/>
    </source>
</evidence>
<dbReference type="GO" id="GO:0005634">
    <property type="term" value="C:nucleus"/>
    <property type="evidence" value="ECO:0007669"/>
    <property type="project" value="UniProtKB-UniRule"/>
</dbReference>
<feature type="compositionally biased region" description="Basic and acidic residues" evidence="4">
    <location>
        <begin position="148"/>
        <end position="161"/>
    </location>
</feature>
<dbReference type="InterPro" id="IPR009071">
    <property type="entry name" value="HMG_box_dom"/>
</dbReference>
<dbReference type="GO" id="GO:0003677">
    <property type="term" value="F:DNA binding"/>
    <property type="evidence" value="ECO:0007669"/>
    <property type="project" value="UniProtKB-UniRule"/>
</dbReference>
<dbReference type="SMART" id="SM00398">
    <property type="entry name" value="HMG"/>
    <property type="match status" value="1"/>
</dbReference>
<dbReference type="GO" id="GO:0010468">
    <property type="term" value="P:regulation of gene expression"/>
    <property type="evidence" value="ECO:0007669"/>
    <property type="project" value="TreeGrafter"/>
</dbReference>
<feature type="compositionally biased region" description="Low complexity" evidence="4">
    <location>
        <begin position="186"/>
        <end position="211"/>
    </location>
</feature>
<dbReference type="InterPro" id="IPR051965">
    <property type="entry name" value="ChromReg_NeuronalGeneExpr"/>
</dbReference>
<keyword evidence="2 3" id="KW-0539">Nucleus</keyword>
<sequence length="274" mass="29507">MGDDLAKFEVQRMQLAASLTTVAESMRSCAALAESFATIVQNTKFGTGSSNSIHEDGTVPKGRKRKVMGGDDEKPTKRTRTPKDPNAPKRPASSYILFQNEVRKGLKEEHPNITNSELLAMIAKMWSDMSDADKAVYNSQVASAKEQYSQEKKAYDSRSPEEVAAANAATAAALAAKKAAPRTRAPKAAAVAPVLAPPVATTSPSSNSSEASETDSEEEEELEKGKAHHEVSEHDSDESEEDEEEEAPPPAKRTKGKVVTPAPKEKEKKKRGGK</sequence>
<evidence type="ECO:0000256" key="3">
    <source>
        <dbReference type="PROSITE-ProRule" id="PRU00267"/>
    </source>
</evidence>
<reference evidence="6" key="1">
    <citation type="submission" date="2018-04" db="EMBL/GenBank/DDBJ databases">
        <title>Whole genome sequencing of Hypsizygus marmoreus.</title>
        <authorList>
            <person name="Choi I.-G."/>
            <person name="Min B."/>
            <person name="Kim J.-G."/>
            <person name="Kim S."/>
            <person name="Oh Y.-L."/>
            <person name="Kong W.-S."/>
            <person name="Park H."/>
            <person name="Jeong J."/>
            <person name="Song E.-S."/>
        </authorList>
    </citation>
    <scope>NUCLEOTIDE SEQUENCE [LARGE SCALE GENOMIC DNA]</scope>
    <source>
        <strain evidence="6">51987-8</strain>
    </source>
</reference>
<gene>
    <name evidence="6" type="primary">nhp-1</name>
    <name evidence="6" type="ORF">Hypma_004202</name>
</gene>
<dbReference type="OrthoDB" id="1919336at2759"/>
<feature type="compositionally biased region" description="Basic and acidic residues" evidence="4">
    <location>
        <begin position="68"/>
        <end position="87"/>
    </location>
</feature>
<feature type="compositionally biased region" description="Low complexity" evidence="4">
    <location>
        <begin position="163"/>
        <end position="178"/>
    </location>
</feature>
<feature type="compositionally biased region" description="Acidic residues" evidence="4">
    <location>
        <begin position="235"/>
        <end position="247"/>
    </location>
</feature>
<evidence type="ECO:0000256" key="2">
    <source>
        <dbReference type="ARBA" id="ARBA00023242"/>
    </source>
</evidence>
<dbReference type="STRING" id="39966.A0A369J2A5"/>
<evidence type="ECO:0000313" key="7">
    <source>
        <dbReference type="Proteomes" id="UP000076154"/>
    </source>
</evidence>
<feature type="DNA-binding region" description="HMG box" evidence="3">
    <location>
        <begin position="88"/>
        <end position="156"/>
    </location>
</feature>